<keyword evidence="1" id="KW-0812">Transmembrane</keyword>
<dbReference type="InterPro" id="IPR013879">
    <property type="entry name" value="DUF1761"/>
</dbReference>
<dbReference type="Pfam" id="PF08570">
    <property type="entry name" value="DUF1761"/>
    <property type="match status" value="1"/>
</dbReference>
<feature type="transmembrane region" description="Helical" evidence="1">
    <location>
        <begin position="49"/>
        <end position="69"/>
    </location>
</feature>
<keyword evidence="1" id="KW-1133">Transmembrane helix</keyword>
<name>A0A2R8AYR3_9RHOB</name>
<dbReference type="EMBL" id="OMOJ01000007">
    <property type="protein sequence ID" value="SPF81148.1"/>
    <property type="molecule type" value="Genomic_DNA"/>
</dbReference>
<evidence type="ECO:0000256" key="1">
    <source>
        <dbReference type="SAM" id="Phobius"/>
    </source>
</evidence>
<keyword evidence="3" id="KW-1185">Reference proteome</keyword>
<feature type="transmembrane region" description="Helical" evidence="1">
    <location>
        <begin position="114"/>
        <end position="130"/>
    </location>
</feature>
<proteinExistence type="predicted"/>
<gene>
    <name evidence="2" type="ORF">PRI8871_02969</name>
</gene>
<dbReference type="RefSeq" id="WP_108887001.1">
    <property type="nucleotide sequence ID" value="NZ_OMOJ01000007.1"/>
</dbReference>
<sequence length="131" mass="13648">MELLSVLAAGAAGWLLGAVWYMALSKPWMEAAGFPLDEDGKPQGNGSPMPIVISGVAILIVAGMMRHMFGMAGIDTAGKTLIAGLGIGLFIIVPWITMNYAYSMRPFKLTLIDGGYAVAACGVVGLVLGLF</sequence>
<evidence type="ECO:0008006" key="4">
    <source>
        <dbReference type="Google" id="ProtNLM"/>
    </source>
</evidence>
<reference evidence="3" key="1">
    <citation type="submission" date="2018-03" db="EMBL/GenBank/DDBJ databases">
        <authorList>
            <person name="Rodrigo-Torres L."/>
            <person name="Arahal R. D."/>
            <person name="Lucena T."/>
        </authorList>
    </citation>
    <scope>NUCLEOTIDE SEQUENCE [LARGE SCALE GENOMIC DNA]</scope>
    <source>
        <strain evidence="3">CECT 8871</strain>
    </source>
</reference>
<feature type="transmembrane region" description="Helical" evidence="1">
    <location>
        <begin position="81"/>
        <end position="102"/>
    </location>
</feature>
<dbReference type="OrthoDB" id="344736at2"/>
<dbReference type="AlphaFoldDB" id="A0A2R8AYR3"/>
<evidence type="ECO:0000313" key="3">
    <source>
        <dbReference type="Proteomes" id="UP000244904"/>
    </source>
</evidence>
<organism evidence="2 3">
    <name type="scientific">Pseudoprimorskyibacter insulae</name>
    <dbReference type="NCBI Taxonomy" id="1695997"/>
    <lineage>
        <taxon>Bacteria</taxon>
        <taxon>Pseudomonadati</taxon>
        <taxon>Pseudomonadota</taxon>
        <taxon>Alphaproteobacteria</taxon>
        <taxon>Rhodobacterales</taxon>
        <taxon>Paracoccaceae</taxon>
        <taxon>Pseudoprimorskyibacter</taxon>
    </lineage>
</organism>
<dbReference type="Proteomes" id="UP000244904">
    <property type="component" value="Unassembled WGS sequence"/>
</dbReference>
<accession>A0A2R8AYR3</accession>
<keyword evidence="1" id="KW-0472">Membrane</keyword>
<protein>
    <recommendedName>
        <fullName evidence="4">DUF1761 domain-containing protein</fullName>
    </recommendedName>
</protein>
<evidence type="ECO:0000313" key="2">
    <source>
        <dbReference type="EMBL" id="SPF81148.1"/>
    </source>
</evidence>